<accession>A0A6J8DGF8</accession>
<dbReference type="PANTHER" id="PTHR24329">
    <property type="entry name" value="HOMEOBOX PROTEIN ARISTALESS"/>
    <property type="match status" value="1"/>
</dbReference>
<proteinExistence type="predicted"/>
<dbReference type="OrthoDB" id="6159439at2759"/>
<dbReference type="Proteomes" id="UP000507470">
    <property type="component" value="Unassembled WGS sequence"/>
</dbReference>
<dbReference type="AlphaFoldDB" id="A0A6J8DGF8"/>
<evidence type="ECO:0000256" key="7">
    <source>
        <dbReference type="RuleBase" id="RU000682"/>
    </source>
</evidence>
<name>A0A6J8DGF8_MYTCO</name>
<feature type="DNA-binding region" description="Homeobox" evidence="6">
    <location>
        <begin position="119"/>
        <end position="178"/>
    </location>
</feature>
<protein>
    <submittedName>
        <fullName evidence="9">ARX</fullName>
    </submittedName>
</protein>
<evidence type="ECO:0000313" key="10">
    <source>
        <dbReference type="Proteomes" id="UP000507470"/>
    </source>
</evidence>
<dbReference type="EMBL" id="CACVKT020007264">
    <property type="protein sequence ID" value="CAC5406757.1"/>
    <property type="molecule type" value="Genomic_DNA"/>
</dbReference>
<dbReference type="Pfam" id="PF00046">
    <property type="entry name" value="Homeodomain"/>
    <property type="match status" value="1"/>
</dbReference>
<dbReference type="SUPFAM" id="SSF46689">
    <property type="entry name" value="Homeodomain-like"/>
    <property type="match status" value="1"/>
</dbReference>
<dbReference type="GO" id="GO:0000981">
    <property type="term" value="F:DNA-binding transcription factor activity, RNA polymerase II-specific"/>
    <property type="evidence" value="ECO:0007669"/>
    <property type="project" value="InterPro"/>
</dbReference>
<dbReference type="InterPro" id="IPR017970">
    <property type="entry name" value="Homeobox_CS"/>
</dbReference>
<keyword evidence="10" id="KW-1185">Reference proteome</keyword>
<gene>
    <name evidence="9" type="ORF">MCOR_40300</name>
</gene>
<keyword evidence="2" id="KW-0217">Developmental protein</keyword>
<dbReference type="PANTHER" id="PTHR24329:SF543">
    <property type="entry name" value="FI01017P-RELATED"/>
    <property type="match status" value="1"/>
</dbReference>
<comment type="subcellular location">
    <subcellularLocation>
        <location evidence="1 6 7">Nucleus</location>
    </subcellularLocation>
</comment>
<dbReference type="InterPro" id="IPR009057">
    <property type="entry name" value="Homeodomain-like_sf"/>
</dbReference>
<sequence length="308" mass="35179">MEKRQLNVSENCDKNNVFSLPSAVNTLDLRRYSINGILSTETEGNLTDGQTLNDSDGNTASFVDRFIDYNNTSTEIQKTTECSAYSSSKQLAPTYHNLHQEDNSATRQIDVGPTGKRKQRRYRTTFTSFQLEELEKAFHKTHYPDVFYREELAMKIDLTEARVQVWFQNRRAKWRKHQKLLERDQGLNQSAMPTTRKAERSAVIRGNTASTLTQLSNVPPLPLSGMYFHGNMEWSRSFGSSLTNQMPSYLHGGFRYDRRQTQNGGVSLPQCNDFQYSAANRGLDGLSPTQGLTQLRLRAKEHSITMTQ</sequence>
<dbReference type="GO" id="GO:0005634">
    <property type="term" value="C:nucleus"/>
    <property type="evidence" value="ECO:0007669"/>
    <property type="project" value="UniProtKB-SubCell"/>
</dbReference>
<keyword evidence="5 6" id="KW-0539">Nucleus</keyword>
<dbReference type="GO" id="GO:0000977">
    <property type="term" value="F:RNA polymerase II transcription regulatory region sequence-specific DNA binding"/>
    <property type="evidence" value="ECO:0007669"/>
    <property type="project" value="TreeGrafter"/>
</dbReference>
<dbReference type="Gene3D" id="1.10.10.60">
    <property type="entry name" value="Homeodomain-like"/>
    <property type="match status" value="1"/>
</dbReference>
<dbReference type="PROSITE" id="PS50071">
    <property type="entry name" value="HOMEOBOX_2"/>
    <property type="match status" value="1"/>
</dbReference>
<evidence type="ECO:0000313" key="9">
    <source>
        <dbReference type="EMBL" id="CAC5406757.1"/>
    </source>
</evidence>
<evidence type="ECO:0000256" key="3">
    <source>
        <dbReference type="ARBA" id="ARBA00023125"/>
    </source>
</evidence>
<dbReference type="PROSITE" id="PS00027">
    <property type="entry name" value="HOMEOBOX_1"/>
    <property type="match status" value="1"/>
</dbReference>
<evidence type="ECO:0000256" key="1">
    <source>
        <dbReference type="ARBA" id="ARBA00004123"/>
    </source>
</evidence>
<evidence type="ECO:0000259" key="8">
    <source>
        <dbReference type="PROSITE" id="PS50071"/>
    </source>
</evidence>
<dbReference type="InterPro" id="IPR050649">
    <property type="entry name" value="Paired_Homeobox_TFs"/>
</dbReference>
<dbReference type="InterPro" id="IPR001356">
    <property type="entry name" value="HD"/>
</dbReference>
<reference evidence="9 10" key="1">
    <citation type="submission" date="2020-06" db="EMBL/GenBank/DDBJ databases">
        <authorList>
            <person name="Li R."/>
            <person name="Bekaert M."/>
        </authorList>
    </citation>
    <scope>NUCLEOTIDE SEQUENCE [LARGE SCALE GENOMIC DNA]</scope>
    <source>
        <strain evidence="10">wild</strain>
    </source>
</reference>
<feature type="domain" description="Homeobox" evidence="8">
    <location>
        <begin position="117"/>
        <end position="177"/>
    </location>
</feature>
<evidence type="ECO:0000256" key="5">
    <source>
        <dbReference type="ARBA" id="ARBA00023242"/>
    </source>
</evidence>
<keyword evidence="3 6" id="KW-0238">DNA-binding</keyword>
<evidence type="ECO:0000256" key="4">
    <source>
        <dbReference type="ARBA" id="ARBA00023155"/>
    </source>
</evidence>
<organism evidence="9 10">
    <name type="scientific">Mytilus coruscus</name>
    <name type="common">Sea mussel</name>
    <dbReference type="NCBI Taxonomy" id="42192"/>
    <lineage>
        <taxon>Eukaryota</taxon>
        <taxon>Metazoa</taxon>
        <taxon>Spiralia</taxon>
        <taxon>Lophotrochozoa</taxon>
        <taxon>Mollusca</taxon>
        <taxon>Bivalvia</taxon>
        <taxon>Autobranchia</taxon>
        <taxon>Pteriomorphia</taxon>
        <taxon>Mytilida</taxon>
        <taxon>Mytiloidea</taxon>
        <taxon>Mytilidae</taxon>
        <taxon>Mytilinae</taxon>
        <taxon>Mytilus</taxon>
    </lineage>
</organism>
<evidence type="ECO:0000256" key="2">
    <source>
        <dbReference type="ARBA" id="ARBA00022473"/>
    </source>
</evidence>
<evidence type="ECO:0000256" key="6">
    <source>
        <dbReference type="PROSITE-ProRule" id="PRU00108"/>
    </source>
</evidence>
<keyword evidence="4 6" id="KW-0371">Homeobox</keyword>
<dbReference type="FunFam" id="1.10.10.60:FF:000102">
    <property type="entry name" value="Aristaless related homeobox"/>
    <property type="match status" value="1"/>
</dbReference>
<dbReference type="CDD" id="cd00086">
    <property type="entry name" value="homeodomain"/>
    <property type="match status" value="1"/>
</dbReference>
<dbReference type="SMART" id="SM00389">
    <property type="entry name" value="HOX"/>
    <property type="match status" value="1"/>
</dbReference>